<dbReference type="PROSITE" id="PS00108">
    <property type="entry name" value="PROTEIN_KINASE_ST"/>
    <property type="match status" value="1"/>
</dbReference>
<keyword evidence="3" id="KW-1133">Transmembrane helix</keyword>
<dbReference type="SMART" id="SM00220">
    <property type="entry name" value="S_TKc"/>
    <property type="match status" value="1"/>
</dbReference>
<keyword evidence="3" id="KW-0472">Membrane</keyword>
<evidence type="ECO:0000259" key="4">
    <source>
        <dbReference type="PROSITE" id="PS50011"/>
    </source>
</evidence>
<keyword evidence="6" id="KW-1185">Reference proteome</keyword>
<dbReference type="InterPro" id="IPR011009">
    <property type="entry name" value="Kinase-like_dom_sf"/>
</dbReference>
<dbReference type="PANTHER" id="PTHR24348">
    <property type="entry name" value="SERINE/THREONINE-PROTEIN KINASE UNC-51-RELATED"/>
    <property type="match status" value="1"/>
</dbReference>
<dbReference type="Pfam" id="PF00069">
    <property type="entry name" value="Pkinase"/>
    <property type="match status" value="1"/>
</dbReference>
<sequence>MDTQFQSPPWGYLVRLDEAALIIELRGRFVPISFNEELAFKIDHNEIAETTLWVASFPCWVSTWKVKGKRMKIKYNSMITVKMGKKFQVLFVKRSIDEVFLHDAKICGNYIVGKLLGQGGFGQVFSIYKKTSGEKQALKVQHWTESGARYLAREADILLQLKHPCIIKTYDIKYSKTHMYIIMEYMYGGDLSRFVNLNGCHLSMQETKLIFYQIVKAVNYLHSKGVCHRDLKPANILLCQPKPRTLIKVTDLGLAKSEIMHGPMYSCCGTKAFLAPEVLEGGRIYDKKVDVWSMGVILYLSLSGTLPMFSGDTLQFTGVASLSTNTPVMQLLQGMLCKQPLIRFDIGMVGQHPWLQDKTVEKKVQCLMSYFGNDNVNIKNQPTKVLTSKNDKRLISATTIMDKGNNNSKLKTVVKTKSHQIAEKKNAAGPEKVQNYQNVNPITTKISVSTNESKNKNFTLKADVSNKSNTTLDILTRSLVERKPEVKQQYTNIGHNYKTINDRIISMEISYSANHGLKPQSYSYEHSRYNLDSSYKKAFISKYANSNQDTTLKAEVPNKINPSDVPTMLYVGKKTEDIFRPIDEDLNCDIYYYRHHSYNTISGYKKNLVPTYETKISNSMSPVSKATVSHPSTMQYVKRRPTVKENNWISNAYHNIQKKYGNSHGNNYIIEDFHYQYDNNNDFSSIKHNNLNHKDNSEGGLLSSVFQCVCCLEMWCFIGYGIFLYFSSKK</sequence>
<feature type="domain" description="Protein kinase" evidence="4">
    <location>
        <begin position="110"/>
        <end position="355"/>
    </location>
</feature>
<dbReference type="GO" id="GO:0006914">
    <property type="term" value="P:autophagy"/>
    <property type="evidence" value="ECO:0007669"/>
    <property type="project" value="UniProtKB-ARBA"/>
</dbReference>
<comment type="caution">
    <text evidence="5">The sequence shown here is derived from an EMBL/GenBank/DDBJ whole genome shotgun (WGS) entry which is preliminary data.</text>
</comment>
<dbReference type="PROSITE" id="PS50011">
    <property type="entry name" value="PROTEIN_KINASE_DOM"/>
    <property type="match status" value="1"/>
</dbReference>
<evidence type="ECO:0000256" key="2">
    <source>
        <dbReference type="ARBA" id="ARBA00022840"/>
    </source>
</evidence>
<dbReference type="GO" id="GO:0005737">
    <property type="term" value="C:cytoplasm"/>
    <property type="evidence" value="ECO:0007669"/>
    <property type="project" value="TreeGrafter"/>
</dbReference>
<evidence type="ECO:0000256" key="3">
    <source>
        <dbReference type="SAM" id="Phobius"/>
    </source>
</evidence>
<dbReference type="SUPFAM" id="SSF56112">
    <property type="entry name" value="Protein kinase-like (PK-like)"/>
    <property type="match status" value="1"/>
</dbReference>
<keyword evidence="3" id="KW-0812">Transmembrane</keyword>
<dbReference type="FunFam" id="1.10.510.10:FF:000571">
    <property type="entry name" value="Maternal embryonic leucine zipper kinase"/>
    <property type="match status" value="1"/>
</dbReference>
<reference evidence="5 6" key="1">
    <citation type="submission" date="2024-03" db="EMBL/GenBank/DDBJ databases">
        <title>The genome assembly and annotation of the cricket Gryllus longicercus Weissman &amp; Gray.</title>
        <authorList>
            <person name="Szrajer S."/>
            <person name="Gray D."/>
            <person name="Ylla G."/>
        </authorList>
    </citation>
    <scope>NUCLEOTIDE SEQUENCE [LARGE SCALE GENOMIC DNA]</scope>
    <source>
        <strain evidence="5">DAG 2021-001</strain>
        <tissue evidence="5">Whole body minus gut</tissue>
    </source>
</reference>
<keyword evidence="2" id="KW-0067">ATP-binding</keyword>
<gene>
    <name evidence="5" type="ORF">R5R35_000521</name>
</gene>
<name>A0AAN9ZAT3_9ORTH</name>
<dbReference type="GO" id="GO:0005524">
    <property type="term" value="F:ATP binding"/>
    <property type="evidence" value="ECO:0007669"/>
    <property type="project" value="UniProtKB-KW"/>
</dbReference>
<dbReference type="GO" id="GO:0010506">
    <property type="term" value="P:regulation of autophagy"/>
    <property type="evidence" value="ECO:0007669"/>
    <property type="project" value="InterPro"/>
</dbReference>
<evidence type="ECO:0000313" key="6">
    <source>
        <dbReference type="Proteomes" id="UP001378592"/>
    </source>
</evidence>
<dbReference type="InterPro" id="IPR045269">
    <property type="entry name" value="Atg1-like"/>
</dbReference>
<protein>
    <recommendedName>
        <fullName evidence="4">Protein kinase domain-containing protein</fullName>
    </recommendedName>
</protein>
<dbReference type="Gene3D" id="1.10.510.10">
    <property type="entry name" value="Transferase(Phosphotransferase) domain 1"/>
    <property type="match status" value="1"/>
</dbReference>
<organism evidence="5 6">
    <name type="scientific">Gryllus longicercus</name>
    <dbReference type="NCBI Taxonomy" id="2509291"/>
    <lineage>
        <taxon>Eukaryota</taxon>
        <taxon>Metazoa</taxon>
        <taxon>Ecdysozoa</taxon>
        <taxon>Arthropoda</taxon>
        <taxon>Hexapoda</taxon>
        <taxon>Insecta</taxon>
        <taxon>Pterygota</taxon>
        <taxon>Neoptera</taxon>
        <taxon>Polyneoptera</taxon>
        <taxon>Orthoptera</taxon>
        <taxon>Ensifera</taxon>
        <taxon>Gryllidea</taxon>
        <taxon>Grylloidea</taxon>
        <taxon>Gryllidae</taxon>
        <taxon>Gryllinae</taxon>
        <taxon>Gryllus</taxon>
    </lineage>
</organism>
<dbReference type="Proteomes" id="UP001378592">
    <property type="component" value="Unassembled WGS sequence"/>
</dbReference>
<evidence type="ECO:0000256" key="1">
    <source>
        <dbReference type="ARBA" id="ARBA00022741"/>
    </source>
</evidence>
<dbReference type="EMBL" id="JAZDUA010000059">
    <property type="protein sequence ID" value="KAK7870346.1"/>
    <property type="molecule type" value="Genomic_DNA"/>
</dbReference>
<evidence type="ECO:0000313" key="5">
    <source>
        <dbReference type="EMBL" id="KAK7870346.1"/>
    </source>
</evidence>
<dbReference type="GO" id="GO:0004674">
    <property type="term" value="F:protein serine/threonine kinase activity"/>
    <property type="evidence" value="ECO:0007669"/>
    <property type="project" value="InterPro"/>
</dbReference>
<accession>A0AAN9ZAT3</accession>
<feature type="transmembrane region" description="Helical" evidence="3">
    <location>
        <begin position="701"/>
        <end position="726"/>
    </location>
</feature>
<keyword evidence="1" id="KW-0547">Nucleotide-binding</keyword>
<proteinExistence type="predicted"/>
<dbReference type="AlphaFoldDB" id="A0AAN9ZAT3"/>
<dbReference type="InterPro" id="IPR000719">
    <property type="entry name" value="Prot_kinase_dom"/>
</dbReference>
<dbReference type="InterPro" id="IPR008271">
    <property type="entry name" value="Ser/Thr_kinase_AS"/>
</dbReference>